<gene>
    <name evidence="2" type="ORF">SAMN05192581_105312</name>
</gene>
<feature type="transmembrane region" description="Helical" evidence="1">
    <location>
        <begin position="12"/>
        <end position="32"/>
    </location>
</feature>
<organism evidence="2 3">
    <name type="scientific">Bacteroides ovatus</name>
    <dbReference type="NCBI Taxonomy" id="28116"/>
    <lineage>
        <taxon>Bacteria</taxon>
        <taxon>Pseudomonadati</taxon>
        <taxon>Bacteroidota</taxon>
        <taxon>Bacteroidia</taxon>
        <taxon>Bacteroidales</taxon>
        <taxon>Bacteroidaceae</taxon>
        <taxon>Bacteroides</taxon>
    </lineage>
</organism>
<evidence type="ECO:0000256" key="1">
    <source>
        <dbReference type="SAM" id="Phobius"/>
    </source>
</evidence>
<dbReference type="EMBL" id="FMYE01000053">
    <property type="protein sequence ID" value="SDB78858.1"/>
    <property type="molecule type" value="Genomic_DNA"/>
</dbReference>
<dbReference type="Proteomes" id="UP000183670">
    <property type="component" value="Unassembled WGS sequence"/>
</dbReference>
<protein>
    <submittedName>
        <fullName evidence="2">Uncharacterized protein</fullName>
    </submittedName>
</protein>
<reference evidence="2 3" key="1">
    <citation type="submission" date="2016-10" db="EMBL/GenBank/DDBJ databases">
        <authorList>
            <person name="de Groot N.N."/>
        </authorList>
    </citation>
    <scope>NUCLEOTIDE SEQUENCE [LARGE SCALE GENOMIC DNA]</scope>
    <source>
        <strain evidence="2 3">NLAE-zl-C500</strain>
    </source>
</reference>
<accession>A0A1G6GA49</accession>
<name>A0A1G6GA49_BACOV</name>
<sequence length="43" mass="4836">MAQPSNNLRKSALICVSINVHLAHFGAYLNFIKQLLFSSNLNF</sequence>
<evidence type="ECO:0000313" key="2">
    <source>
        <dbReference type="EMBL" id="SDB78858.1"/>
    </source>
</evidence>
<keyword evidence="1" id="KW-0472">Membrane</keyword>
<evidence type="ECO:0000313" key="3">
    <source>
        <dbReference type="Proteomes" id="UP000183670"/>
    </source>
</evidence>
<keyword evidence="1" id="KW-1133">Transmembrane helix</keyword>
<proteinExistence type="predicted"/>
<keyword evidence="1" id="KW-0812">Transmembrane</keyword>
<dbReference type="AlphaFoldDB" id="A0A1G6GA49"/>